<protein>
    <submittedName>
        <fullName evidence="10">Branched-chain amino acid:cation transporter, LIVCS family</fullName>
    </submittedName>
</protein>
<evidence type="ECO:0000256" key="2">
    <source>
        <dbReference type="ARBA" id="ARBA00008540"/>
    </source>
</evidence>
<feature type="transmembrane region" description="Helical" evidence="9">
    <location>
        <begin position="227"/>
        <end position="246"/>
    </location>
</feature>
<feature type="transmembrane region" description="Helical" evidence="9">
    <location>
        <begin position="80"/>
        <end position="98"/>
    </location>
</feature>
<keyword evidence="8 9" id="KW-0472">Membrane</keyword>
<keyword evidence="7 9" id="KW-1133">Transmembrane helix</keyword>
<feature type="transmembrane region" description="Helical" evidence="9">
    <location>
        <begin position="44"/>
        <end position="68"/>
    </location>
</feature>
<evidence type="ECO:0000256" key="5">
    <source>
        <dbReference type="ARBA" id="ARBA00022692"/>
    </source>
</evidence>
<dbReference type="GO" id="GO:0015818">
    <property type="term" value="P:isoleucine transport"/>
    <property type="evidence" value="ECO:0007669"/>
    <property type="project" value="TreeGrafter"/>
</dbReference>
<dbReference type="GO" id="GO:0015190">
    <property type="term" value="F:L-leucine transmembrane transporter activity"/>
    <property type="evidence" value="ECO:0007669"/>
    <property type="project" value="TreeGrafter"/>
</dbReference>
<evidence type="ECO:0000256" key="9">
    <source>
        <dbReference type="SAM" id="Phobius"/>
    </source>
</evidence>
<dbReference type="Proteomes" id="UP000199036">
    <property type="component" value="Unassembled WGS sequence"/>
</dbReference>
<dbReference type="GO" id="GO:0015820">
    <property type="term" value="P:L-leucine transport"/>
    <property type="evidence" value="ECO:0007669"/>
    <property type="project" value="TreeGrafter"/>
</dbReference>
<keyword evidence="5 9" id="KW-0812">Transmembrane</keyword>
<feature type="transmembrane region" description="Helical" evidence="9">
    <location>
        <begin position="274"/>
        <end position="296"/>
    </location>
</feature>
<evidence type="ECO:0000256" key="8">
    <source>
        <dbReference type="ARBA" id="ARBA00023136"/>
    </source>
</evidence>
<dbReference type="PANTHER" id="PTHR30588:SF0">
    <property type="entry name" value="BRANCHED-CHAIN AMINO ACID PERMEASE BRNQ"/>
    <property type="match status" value="1"/>
</dbReference>
<evidence type="ECO:0000256" key="3">
    <source>
        <dbReference type="ARBA" id="ARBA00022448"/>
    </source>
</evidence>
<feature type="transmembrane region" description="Helical" evidence="9">
    <location>
        <begin position="308"/>
        <end position="329"/>
    </location>
</feature>
<feature type="transmembrane region" description="Helical" evidence="9">
    <location>
        <begin position="407"/>
        <end position="425"/>
    </location>
</feature>
<dbReference type="GO" id="GO:0005304">
    <property type="term" value="F:L-valine transmembrane transporter activity"/>
    <property type="evidence" value="ECO:0007669"/>
    <property type="project" value="TreeGrafter"/>
</dbReference>
<organism evidence="10 11">
    <name type="scientific">Paenimyroides ummariense</name>
    <dbReference type="NCBI Taxonomy" id="913024"/>
    <lineage>
        <taxon>Bacteria</taxon>
        <taxon>Pseudomonadati</taxon>
        <taxon>Bacteroidota</taxon>
        <taxon>Flavobacteriia</taxon>
        <taxon>Flavobacteriales</taxon>
        <taxon>Flavobacteriaceae</taxon>
        <taxon>Paenimyroides</taxon>
    </lineage>
</organism>
<feature type="transmembrane region" description="Helical" evidence="9">
    <location>
        <begin position="335"/>
        <end position="356"/>
    </location>
</feature>
<sequence length="431" mass="46998">MDIRKRKTILFLGMALFAMFFGAGNLLLPAYLGLQTRTDWTATFAGFSLTAILAPVLAIFAVAVSGNYFTDLGSRANVKLAYILSLINVLCIGPLIALPRSGASVYEVAIKPIIPDAQPVWVCVLFFGAVMGASFSLNRITGILGKIFAPILLFFLALLIVPGLFMGSTVNIDPTIIEDRFYVGFQEGYQTMDVLAGLIFAVLLIAGANRKSYTHVKDKIEVVVKSAILAAICMLLVYGGLFYLGAHATVDTANTTRSSLLIYLATQYFGSNGVYLISILMILACITTAIALTAGSANFFERLTKGKLGYIEGVISITLISTLLAITGVDGIIEYAAALLNFIYPVTLVLILSVLLFGRTIQNPKPYFITLMVTMVISLIRLLANWFPKEDFFDQLLNMLPLARFNLEWVLPAILTFVITCFALGRNLNRK</sequence>
<accession>A0A1I4WN36</accession>
<dbReference type="Pfam" id="PF05525">
    <property type="entry name" value="Branch_AA_trans"/>
    <property type="match status" value="1"/>
</dbReference>
<feature type="transmembrane region" description="Helical" evidence="9">
    <location>
        <begin position="188"/>
        <end position="206"/>
    </location>
</feature>
<dbReference type="RefSeq" id="WP_091517890.1">
    <property type="nucleotide sequence ID" value="NZ_FOVI01000001.1"/>
</dbReference>
<dbReference type="AlphaFoldDB" id="A0A1I4WN36"/>
<reference evidence="11" key="1">
    <citation type="submission" date="2016-10" db="EMBL/GenBank/DDBJ databases">
        <authorList>
            <person name="Varghese N."/>
            <person name="Submissions S."/>
        </authorList>
    </citation>
    <scope>NUCLEOTIDE SEQUENCE [LARGE SCALE GENOMIC DNA]</scope>
    <source>
        <strain evidence="11">DS-12</strain>
    </source>
</reference>
<gene>
    <name evidence="10" type="ORF">SAMN05421741_101299</name>
</gene>
<feature type="transmembrane region" description="Helical" evidence="9">
    <location>
        <begin position="147"/>
        <end position="168"/>
    </location>
</feature>
<evidence type="ECO:0000256" key="4">
    <source>
        <dbReference type="ARBA" id="ARBA00022475"/>
    </source>
</evidence>
<evidence type="ECO:0000256" key="7">
    <source>
        <dbReference type="ARBA" id="ARBA00022989"/>
    </source>
</evidence>
<name>A0A1I4WN36_9FLAO</name>
<dbReference type="GO" id="GO:0015188">
    <property type="term" value="F:L-isoleucine transmembrane transporter activity"/>
    <property type="evidence" value="ECO:0007669"/>
    <property type="project" value="TreeGrafter"/>
</dbReference>
<feature type="transmembrane region" description="Helical" evidence="9">
    <location>
        <begin position="368"/>
        <end position="387"/>
    </location>
</feature>
<dbReference type="EMBL" id="FOVI01000001">
    <property type="protein sequence ID" value="SFN14560.1"/>
    <property type="molecule type" value="Genomic_DNA"/>
</dbReference>
<comment type="subcellular location">
    <subcellularLocation>
        <location evidence="1">Cell membrane</location>
        <topology evidence="1">Multi-pass membrane protein</topology>
    </subcellularLocation>
</comment>
<comment type="similarity">
    <text evidence="2">Belongs to the branched chain amino acid transporter family.</text>
</comment>
<keyword evidence="3" id="KW-0813">Transport</keyword>
<dbReference type="GO" id="GO:0005886">
    <property type="term" value="C:plasma membrane"/>
    <property type="evidence" value="ECO:0007669"/>
    <property type="project" value="UniProtKB-SubCell"/>
</dbReference>
<dbReference type="STRING" id="913024.SAMN05421741_101299"/>
<keyword evidence="4" id="KW-1003">Cell membrane</keyword>
<dbReference type="PANTHER" id="PTHR30588">
    <property type="entry name" value="BRANCHED-CHAIN AMINO ACID TRANSPORT SYSTEM 2 CARRIER PROTEIN"/>
    <property type="match status" value="1"/>
</dbReference>
<dbReference type="InterPro" id="IPR004685">
    <property type="entry name" value="Brnchd-chn_aa_trnsp_Livcs"/>
</dbReference>
<evidence type="ECO:0000313" key="10">
    <source>
        <dbReference type="EMBL" id="SFN14560.1"/>
    </source>
</evidence>
<evidence type="ECO:0000256" key="1">
    <source>
        <dbReference type="ARBA" id="ARBA00004651"/>
    </source>
</evidence>
<dbReference type="OrthoDB" id="9783920at2"/>
<evidence type="ECO:0000313" key="11">
    <source>
        <dbReference type="Proteomes" id="UP000199036"/>
    </source>
</evidence>
<keyword evidence="11" id="KW-1185">Reference proteome</keyword>
<feature type="transmembrane region" description="Helical" evidence="9">
    <location>
        <begin position="118"/>
        <end position="135"/>
    </location>
</feature>
<dbReference type="NCBIfam" id="TIGR00796">
    <property type="entry name" value="livcs"/>
    <property type="match status" value="1"/>
</dbReference>
<feature type="transmembrane region" description="Helical" evidence="9">
    <location>
        <begin position="9"/>
        <end position="32"/>
    </location>
</feature>
<evidence type="ECO:0000256" key="6">
    <source>
        <dbReference type="ARBA" id="ARBA00022970"/>
    </source>
</evidence>
<proteinExistence type="inferred from homology"/>
<keyword evidence="6" id="KW-0029">Amino-acid transport</keyword>